<keyword evidence="4" id="KW-1032">Host cell membrane</keyword>
<evidence type="ECO:0000256" key="12">
    <source>
        <dbReference type="ARBA" id="ARBA00023180"/>
    </source>
</evidence>
<evidence type="ECO:0000256" key="6">
    <source>
        <dbReference type="ARBA" id="ARBA00022692"/>
    </source>
</evidence>
<dbReference type="AlphaFoldDB" id="A0A7K6VB26"/>
<feature type="non-terminal residue" evidence="14">
    <location>
        <position position="196"/>
    </location>
</feature>
<organism evidence="14 15">
    <name type="scientific">Notiomystis cincta</name>
    <dbReference type="NCBI Taxonomy" id="366454"/>
    <lineage>
        <taxon>Eukaryota</taxon>
        <taxon>Metazoa</taxon>
        <taxon>Chordata</taxon>
        <taxon>Craniata</taxon>
        <taxon>Vertebrata</taxon>
        <taxon>Euteleostomi</taxon>
        <taxon>Archelosauria</taxon>
        <taxon>Archosauria</taxon>
        <taxon>Dinosauria</taxon>
        <taxon>Saurischia</taxon>
        <taxon>Theropoda</taxon>
        <taxon>Coelurosauria</taxon>
        <taxon>Aves</taxon>
        <taxon>Neognathae</taxon>
        <taxon>Neoaves</taxon>
        <taxon>Telluraves</taxon>
        <taxon>Australaves</taxon>
        <taxon>Passeriformes</taxon>
        <taxon>Notiomystidae</taxon>
        <taxon>Notiomystis</taxon>
    </lineage>
</organism>
<dbReference type="PANTHER" id="PTHR10424">
    <property type="entry name" value="VIRAL ENVELOPE PROTEIN"/>
    <property type="match status" value="1"/>
</dbReference>
<evidence type="ECO:0000256" key="3">
    <source>
        <dbReference type="ARBA" id="ARBA00004563"/>
    </source>
</evidence>
<dbReference type="SUPFAM" id="SSF58069">
    <property type="entry name" value="Virus ectodomain"/>
    <property type="match status" value="1"/>
</dbReference>
<dbReference type="PANTHER" id="PTHR10424:SF81">
    <property type="entry name" value="ERVV2 PROTEIN"/>
    <property type="match status" value="1"/>
</dbReference>
<keyword evidence="11" id="KW-1015">Disulfide bond</keyword>
<keyword evidence="6" id="KW-0812">Transmembrane</keyword>
<evidence type="ECO:0000256" key="7">
    <source>
        <dbReference type="ARBA" id="ARBA00022870"/>
    </source>
</evidence>
<evidence type="ECO:0000256" key="8">
    <source>
        <dbReference type="ARBA" id="ARBA00022989"/>
    </source>
</evidence>
<comment type="caution">
    <text evidence="14">The sequence shown here is derived from an EMBL/GenBank/DDBJ whole genome shotgun (WGS) entry which is preliminary data.</text>
</comment>
<evidence type="ECO:0000256" key="5">
    <source>
        <dbReference type="ARBA" id="ARBA00022581"/>
    </source>
</evidence>
<evidence type="ECO:0000313" key="14">
    <source>
        <dbReference type="EMBL" id="NWX32353.1"/>
    </source>
</evidence>
<keyword evidence="12" id="KW-0325">Glycoprotein</keyword>
<name>A0A7K6VB26_9PASS</name>
<sequence>KRHLCGVMITTEKKKSADWLLPVKNTRWICSIIGVTPCLSLKLFNETSEYCIQVIIVPKIMYHTEEFVYKSHITQEHHLVKLEPFSALTISTLVMLGGAGVDTGGAPLIKQNQEFSSLRIAVDEDLAKIEESINALEKSLRSLSEVVLQNRRGLDLLFLQQGGLCAALKEECCVYADHTGVIRDTMAKLREGLEKK</sequence>
<keyword evidence="7" id="KW-1043">Host membrane</keyword>
<dbReference type="Proteomes" id="UP000579558">
    <property type="component" value="Unassembled WGS sequence"/>
</dbReference>
<keyword evidence="8" id="KW-1133">Transmembrane helix</keyword>
<keyword evidence="5" id="KW-0945">Host-virus interaction</keyword>
<keyword evidence="9" id="KW-0472">Membrane</keyword>
<dbReference type="EMBL" id="VZRX01012993">
    <property type="protein sequence ID" value="NWX32353.1"/>
    <property type="molecule type" value="Genomic_DNA"/>
</dbReference>
<feature type="non-terminal residue" evidence="14">
    <location>
        <position position="1"/>
    </location>
</feature>
<evidence type="ECO:0000256" key="2">
    <source>
        <dbReference type="ARBA" id="ARBA00004531"/>
    </source>
</evidence>
<evidence type="ECO:0000256" key="1">
    <source>
        <dbReference type="ARBA" id="ARBA00004402"/>
    </source>
</evidence>
<evidence type="ECO:0000256" key="11">
    <source>
        <dbReference type="ARBA" id="ARBA00023157"/>
    </source>
</evidence>
<keyword evidence="13" id="KW-0449">Lipoprotein</keyword>
<evidence type="ECO:0000256" key="13">
    <source>
        <dbReference type="ARBA" id="ARBA00023288"/>
    </source>
</evidence>
<accession>A0A7K6VB26</accession>
<dbReference type="CDD" id="cd09851">
    <property type="entry name" value="HTLV-1-like_HR1-HR2"/>
    <property type="match status" value="1"/>
</dbReference>
<keyword evidence="10" id="KW-0564">Palmitate</keyword>
<proteinExistence type="predicted"/>
<dbReference type="InterPro" id="IPR018154">
    <property type="entry name" value="TLV/ENV_coat_polyprotein"/>
</dbReference>
<reference evidence="14 15" key="1">
    <citation type="submission" date="2019-09" db="EMBL/GenBank/DDBJ databases">
        <title>Bird 10,000 Genomes (B10K) Project - Family phase.</title>
        <authorList>
            <person name="Zhang G."/>
        </authorList>
    </citation>
    <scope>NUCLEOTIDE SEQUENCE [LARGE SCALE GENOMIC DNA]</scope>
    <source>
        <strain evidence="14">B10K-DU-029-75</strain>
    </source>
</reference>
<dbReference type="Pfam" id="PF00429">
    <property type="entry name" value="TLV_coat"/>
    <property type="match status" value="1"/>
</dbReference>
<gene>
    <name evidence="14" type="primary">Fv4</name>
    <name evidence="14" type="ORF">NOTCIN_R14697</name>
</gene>
<dbReference type="Gene3D" id="1.10.287.210">
    <property type="match status" value="1"/>
</dbReference>
<keyword evidence="15" id="KW-1185">Reference proteome</keyword>
<evidence type="ECO:0000256" key="4">
    <source>
        <dbReference type="ARBA" id="ARBA00022511"/>
    </source>
</evidence>
<evidence type="ECO:0000313" key="15">
    <source>
        <dbReference type="Proteomes" id="UP000579558"/>
    </source>
</evidence>
<evidence type="ECO:0000256" key="10">
    <source>
        <dbReference type="ARBA" id="ARBA00023139"/>
    </source>
</evidence>
<comment type="subcellular location">
    <subcellularLocation>
        <location evidence="1">Host cell membrane</location>
        <topology evidence="1">Single-pass type I membrane protein</topology>
    </subcellularLocation>
    <subcellularLocation>
        <location evidence="2">Host endomembrane system</location>
        <topology evidence="2">Peripheral membrane protein</topology>
    </subcellularLocation>
    <subcellularLocation>
        <location evidence="3">Virion membrane</location>
        <topology evidence="3">Single-pass type I membrane protein</topology>
    </subcellularLocation>
</comment>
<dbReference type="OrthoDB" id="9633697at2759"/>
<evidence type="ECO:0000256" key="9">
    <source>
        <dbReference type="ARBA" id="ARBA00023136"/>
    </source>
</evidence>
<protein>
    <submittedName>
        <fullName evidence="14">ENV2 protein</fullName>
    </submittedName>
</protein>